<sequence length="278" mass="31914">MSLWSENPGEGPNKREEEWRRRPKEQRGYRDDERLFILQKSKICLPMAFGLEFEAESFLLLPRNRENKALGNNPKILEGRSGLLRASWAGISQGSKHCPTNRRFQGLAPVEDFRSTHILFRMILVDETAKHILVFKELDDLPSSRQEVNLFHFIPNWFTSSGNSGFHSAQQKMKMVRKHYRIWVKAKVQLLALAQVQGTRTSERVPATVQEAETRSDEEAEGHFLPIPNPIRSLTTFARIEGSAEPIALIRLFALKTIVGWWLPEQLGRRGGDDVSKQ</sequence>
<gene>
    <name evidence="2" type="ORF">MUK42_35175</name>
</gene>
<evidence type="ECO:0000313" key="3">
    <source>
        <dbReference type="Proteomes" id="UP001055439"/>
    </source>
</evidence>
<evidence type="ECO:0000313" key="2">
    <source>
        <dbReference type="EMBL" id="URE41648.1"/>
    </source>
</evidence>
<name>A0A9E7L0T6_9LILI</name>
<keyword evidence="3" id="KW-1185">Reference proteome</keyword>
<protein>
    <submittedName>
        <fullName evidence="2">Uncharacterized protein</fullName>
    </submittedName>
</protein>
<evidence type="ECO:0000256" key="1">
    <source>
        <dbReference type="SAM" id="MobiDB-lite"/>
    </source>
</evidence>
<accession>A0A9E7L0T6</accession>
<proteinExistence type="predicted"/>
<dbReference type="Proteomes" id="UP001055439">
    <property type="component" value="Chromosome 8"/>
</dbReference>
<organism evidence="2 3">
    <name type="scientific">Musa troglodytarum</name>
    <name type="common">fe'i banana</name>
    <dbReference type="NCBI Taxonomy" id="320322"/>
    <lineage>
        <taxon>Eukaryota</taxon>
        <taxon>Viridiplantae</taxon>
        <taxon>Streptophyta</taxon>
        <taxon>Embryophyta</taxon>
        <taxon>Tracheophyta</taxon>
        <taxon>Spermatophyta</taxon>
        <taxon>Magnoliopsida</taxon>
        <taxon>Liliopsida</taxon>
        <taxon>Zingiberales</taxon>
        <taxon>Musaceae</taxon>
        <taxon>Musa</taxon>
    </lineage>
</organism>
<dbReference type="AlphaFoldDB" id="A0A9E7L0T6"/>
<feature type="region of interest" description="Disordered" evidence="1">
    <location>
        <begin position="1"/>
        <end position="25"/>
    </location>
</feature>
<reference evidence="2" key="1">
    <citation type="submission" date="2022-05" db="EMBL/GenBank/DDBJ databases">
        <title>The Musa troglodytarum L. genome provides insights into the mechanism of non-climacteric behaviour and enrichment of carotenoids.</title>
        <authorList>
            <person name="Wang J."/>
        </authorList>
    </citation>
    <scope>NUCLEOTIDE SEQUENCE</scope>
    <source>
        <tissue evidence="2">Leaf</tissue>
    </source>
</reference>
<feature type="compositionally biased region" description="Basic and acidic residues" evidence="1">
    <location>
        <begin position="12"/>
        <end position="25"/>
    </location>
</feature>
<dbReference type="EMBL" id="CP097510">
    <property type="protein sequence ID" value="URE41648.1"/>
    <property type="molecule type" value="Genomic_DNA"/>
</dbReference>